<dbReference type="EMBL" id="LCDF01000025">
    <property type="protein sequence ID" value="KKS46743.1"/>
    <property type="molecule type" value="Genomic_DNA"/>
</dbReference>
<comment type="caution">
    <text evidence="1">The sequence shown here is derived from an EMBL/GenBank/DDBJ whole genome shotgun (WGS) entry which is preliminary data.</text>
</comment>
<dbReference type="STRING" id="1618659.UV11_C0025G0015"/>
<accession>A0A0G1CAT7</accession>
<evidence type="ECO:0000313" key="2">
    <source>
        <dbReference type="Proteomes" id="UP000034036"/>
    </source>
</evidence>
<sequence length="550" mass="64809">MNSENKICQNCHNEFTIESEDFKFYERFNIPVADECPSCRWKHLLAFWTFGKFRKTKSDLSGKEIFTILPASVQFPLYSRVEWASDAWDPTQYARDYDFSRSFFEQFKELQFAVPHPHQTGVRNINCQWSDDVWNSKNCYLCRSLLDCENLSYGYRTFGCRNSVDLTYCFDTEYSYDCTHCFKCYKVRHSFDARNSIESMFLYDCRNVQNCFMCWNLRNKKYYILNQRYSREEYFEKLKSFDTNSYQGIQKLKEEFKDVVSDEAIHRAIFNTKTVNSSGNFITESRNCFSCYFLDQSEDCRYIFRGINCKDSIDSVGTMSEKSALSSASDRLYETVATLWSSDSRYSAYLDACEECEYCFGCVGLRKKQFCIFNKQYSKEEYNIKIAEIKDAMRKNGEWGKFFPYALAYSGYNSSLAHIYFPETKDTAKNLGTRWDEEDEAVSDEMSGDNLPDRIDDVKGDISKQAVICSKTGRRFNIAPHELIFYKEFGIPLPHHHPDWRTLERFKPLTILRPYEGACIFCSKNTIHYYPPEFGYKKIACESCYLKEVV</sequence>
<reference evidence="1 2" key="1">
    <citation type="journal article" date="2015" name="Nature">
        <title>rRNA introns, odd ribosomes, and small enigmatic genomes across a large radiation of phyla.</title>
        <authorList>
            <person name="Brown C.T."/>
            <person name="Hug L.A."/>
            <person name="Thomas B.C."/>
            <person name="Sharon I."/>
            <person name="Castelle C.J."/>
            <person name="Singh A."/>
            <person name="Wilkins M.J."/>
            <person name="Williams K.H."/>
            <person name="Banfield J.F."/>
        </authorList>
    </citation>
    <scope>NUCLEOTIDE SEQUENCE [LARGE SCALE GENOMIC DNA]</scope>
</reference>
<evidence type="ECO:0000313" key="1">
    <source>
        <dbReference type="EMBL" id="KKS46743.1"/>
    </source>
</evidence>
<name>A0A0G1CAT7_9BACT</name>
<gene>
    <name evidence="1" type="ORF">UV11_C0025G0015</name>
</gene>
<proteinExistence type="predicted"/>
<dbReference type="Proteomes" id="UP000034036">
    <property type="component" value="Unassembled WGS sequence"/>
</dbReference>
<organism evidence="1 2">
    <name type="scientific">Candidatus Giovannonibacteria bacterium GW2011_GWF2_42_19</name>
    <dbReference type="NCBI Taxonomy" id="1618659"/>
    <lineage>
        <taxon>Bacteria</taxon>
        <taxon>Candidatus Giovannoniibacteriota</taxon>
    </lineage>
</organism>
<dbReference type="AlphaFoldDB" id="A0A0G1CAT7"/>
<protein>
    <submittedName>
        <fullName evidence="1">Uncharacterized protein</fullName>
    </submittedName>
</protein>